<dbReference type="STRING" id="1123404.SAMN02745784_02718"/>
<evidence type="ECO:0000313" key="2">
    <source>
        <dbReference type="EMBL" id="SHF07404.1"/>
    </source>
</evidence>
<name>A0A1M4YNN3_9FIRM</name>
<gene>
    <name evidence="2" type="ORF">SAMN02745784_02718</name>
</gene>
<dbReference type="AlphaFoldDB" id="A0A1M4YNN3"/>
<reference evidence="3" key="1">
    <citation type="submission" date="2016-11" db="EMBL/GenBank/DDBJ databases">
        <authorList>
            <person name="Varghese N."/>
            <person name="Submissions S."/>
        </authorList>
    </citation>
    <scope>NUCLEOTIDE SEQUENCE [LARGE SCALE GENOMIC DNA]</scope>
    <source>
        <strain evidence="3">DSM 18095</strain>
    </source>
</reference>
<evidence type="ECO:0000313" key="3">
    <source>
        <dbReference type="Proteomes" id="UP000184114"/>
    </source>
</evidence>
<dbReference type="Gene3D" id="3.40.50.10400">
    <property type="entry name" value="Hypothetical protein PA1492"/>
    <property type="match status" value="1"/>
</dbReference>
<proteinExistence type="predicted"/>
<keyword evidence="3" id="KW-1185">Reference proteome</keyword>
<feature type="domain" description="DUF7768" evidence="1">
    <location>
        <begin position="5"/>
        <end position="101"/>
    </location>
</feature>
<protein>
    <recommendedName>
        <fullName evidence="1">DUF7768 domain-containing protein</fullName>
    </recommendedName>
</protein>
<evidence type="ECO:0000259" key="1">
    <source>
        <dbReference type="Pfam" id="PF24963"/>
    </source>
</evidence>
<dbReference type="InterPro" id="IPR056670">
    <property type="entry name" value="DUF7768"/>
</dbReference>
<dbReference type="Proteomes" id="UP000184114">
    <property type="component" value="Unassembled WGS sequence"/>
</dbReference>
<sequence>MCFMKLIFVASPYAGDIEKNIDFAKKACRHVLNEGNAFFCPHLLYPQILDEDKEDERKLGINMGKKFLNKCDELWLFGNHISSGMFEEIEFARSKGIPIKRIMELDIKENELTPLRLGM</sequence>
<dbReference type="EMBL" id="FQTY01000018">
    <property type="protein sequence ID" value="SHF07404.1"/>
    <property type="molecule type" value="Genomic_DNA"/>
</dbReference>
<organism evidence="2 3">
    <name type="scientific">Tissierella praeacuta DSM 18095</name>
    <dbReference type="NCBI Taxonomy" id="1123404"/>
    <lineage>
        <taxon>Bacteria</taxon>
        <taxon>Bacillati</taxon>
        <taxon>Bacillota</taxon>
        <taxon>Tissierellia</taxon>
        <taxon>Tissierellales</taxon>
        <taxon>Tissierellaceae</taxon>
        <taxon>Tissierella</taxon>
    </lineage>
</organism>
<accession>A0A1M4YNN3</accession>
<dbReference type="Pfam" id="PF24963">
    <property type="entry name" value="DUF7768"/>
    <property type="match status" value="1"/>
</dbReference>